<proteinExistence type="inferred from homology"/>
<dbReference type="EMBL" id="VIWP01000003">
    <property type="protein sequence ID" value="TWF54836.1"/>
    <property type="molecule type" value="Genomic_DNA"/>
</dbReference>
<protein>
    <submittedName>
        <fullName evidence="8">Putative integral membrane protein (TIGR00698 family)</fullName>
    </submittedName>
</protein>
<evidence type="ECO:0000256" key="1">
    <source>
        <dbReference type="ARBA" id="ARBA00004651"/>
    </source>
</evidence>
<dbReference type="GO" id="GO:0005886">
    <property type="term" value="C:plasma membrane"/>
    <property type="evidence" value="ECO:0007669"/>
    <property type="project" value="UniProtKB-SubCell"/>
</dbReference>
<evidence type="ECO:0000256" key="7">
    <source>
        <dbReference type="SAM" id="Phobius"/>
    </source>
</evidence>
<feature type="transmembrane region" description="Helical" evidence="7">
    <location>
        <begin position="45"/>
        <end position="64"/>
    </location>
</feature>
<organism evidence="8 9">
    <name type="scientific">Neorhizobium alkalisoli</name>
    <dbReference type="NCBI Taxonomy" id="528178"/>
    <lineage>
        <taxon>Bacteria</taxon>
        <taxon>Pseudomonadati</taxon>
        <taxon>Pseudomonadota</taxon>
        <taxon>Alphaproteobacteria</taxon>
        <taxon>Hyphomicrobiales</taxon>
        <taxon>Rhizobiaceae</taxon>
        <taxon>Rhizobium/Agrobacterium group</taxon>
        <taxon>Neorhizobium</taxon>
    </lineage>
</organism>
<feature type="transmembrane region" description="Helical" evidence="7">
    <location>
        <begin position="20"/>
        <end position="39"/>
    </location>
</feature>
<feature type="transmembrane region" description="Helical" evidence="7">
    <location>
        <begin position="236"/>
        <end position="254"/>
    </location>
</feature>
<dbReference type="Pfam" id="PF03601">
    <property type="entry name" value="Cons_hypoth698"/>
    <property type="match status" value="1"/>
</dbReference>
<evidence type="ECO:0000256" key="5">
    <source>
        <dbReference type="ARBA" id="ARBA00022989"/>
    </source>
</evidence>
<keyword evidence="5 7" id="KW-1133">Transmembrane helix</keyword>
<dbReference type="Proteomes" id="UP000320653">
    <property type="component" value="Unassembled WGS sequence"/>
</dbReference>
<keyword evidence="6 7" id="KW-0472">Membrane</keyword>
<evidence type="ECO:0000313" key="9">
    <source>
        <dbReference type="Proteomes" id="UP000320653"/>
    </source>
</evidence>
<dbReference type="PANTHER" id="PTHR30106:SF2">
    <property type="entry name" value="UPF0324 INNER MEMBRANE PROTEIN YEIH"/>
    <property type="match status" value="1"/>
</dbReference>
<feature type="transmembrane region" description="Helical" evidence="7">
    <location>
        <begin position="166"/>
        <end position="188"/>
    </location>
</feature>
<evidence type="ECO:0000256" key="3">
    <source>
        <dbReference type="ARBA" id="ARBA00022475"/>
    </source>
</evidence>
<dbReference type="InterPro" id="IPR018383">
    <property type="entry name" value="UPF0324_pro"/>
</dbReference>
<dbReference type="RefSeq" id="WP_145637591.1">
    <property type="nucleotide sequence ID" value="NZ_VIWP01000003.1"/>
</dbReference>
<keyword evidence="9" id="KW-1185">Reference proteome</keyword>
<dbReference type="AlphaFoldDB" id="A0A561QWU9"/>
<comment type="subcellular location">
    <subcellularLocation>
        <location evidence="1">Cell membrane</location>
        <topology evidence="1">Multi-pass membrane protein</topology>
    </subcellularLocation>
</comment>
<sequence>MKSIDSDTQQRLGLNQLSGLQAGHLLPGLLLTGAIAAMAFGLRGLTGITVLSPLILSIVIGMLIRNIASVPATFEPGVEFSVKRLLRFGIVLLGLQVTVAQLLTLGGAGILMVALTLASTFIAIRLMGRVLGIDRALTDLIAAGTSVCGASAVIAANTVVRGKQEHVAYAIACVTLFGTLSMLAYPLLAAPLSLDPRAYGLWTGATIHEVGQVVAAAFQGGDLAGQFGTISKLARVVMLAPLIMILAVSLRSGADTAGGKRLSAPMPWFVIAFVAMMLVNSAVTIPAGISHGLANVTNFLLSMALAAMGLRTDIGKLKAEGWRPLALGAFGWLFIAIFGFTMLRLFGF</sequence>
<dbReference type="OrthoDB" id="5393513at2"/>
<feature type="transmembrane region" description="Helical" evidence="7">
    <location>
        <begin position="85"/>
        <end position="103"/>
    </location>
</feature>
<comment type="caution">
    <text evidence="8">The sequence shown here is derived from an EMBL/GenBank/DDBJ whole genome shotgun (WGS) entry which is preliminary data.</text>
</comment>
<name>A0A561QWU9_9HYPH</name>
<comment type="similarity">
    <text evidence="2">Belongs to the UPF0324 family.</text>
</comment>
<feature type="transmembrane region" description="Helical" evidence="7">
    <location>
        <begin position="292"/>
        <end position="310"/>
    </location>
</feature>
<gene>
    <name evidence="8" type="ORF">FHW37_103707</name>
</gene>
<evidence type="ECO:0000256" key="2">
    <source>
        <dbReference type="ARBA" id="ARBA00007977"/>
    </source>
</evidence>
<keyword evidence="4 7" id="KW-0812">Transmembrane</keyword>
<feature type="transmembrane region" description="Helical" evidence="7">
    <location>
        <begin position="266"/>
        <end position="285"/>
    </location>
</feature>
<accession>A0A561QWU9</accession>
<keyword evidence="3" id="KW-1003">Cell membrane</keyword>
<evidence type="ECO:0000256" key="4">
    <source>
        <dbReference type="ARBA" id="ARBA00022692"/>
    </source>
</evidence>
<evidence type="ECO:0000313" key="8">
    <source>
        <dbReference type="EMBL" id="TWF54836.1"/>
    </source>
</evidence>
<feature type="transmembrane region" description="Helical" evidence="7">
    <location>
        <begin position="140"/>
        <end position="160"/>
    </location>
</feature>
<evidence type="ECO:0000256" key="6">
    <source>
        <dbReference type="ARBA" id="ARBA00023136"/>
    </source>
</evidence>
<reference evidence="8 9" key="1">
    <citation type="submission" date="2019-06" db="EMBL/GenBank/DDBJ databases">
        <title>Sorghum-associated microbial communities from plants grown in Nebraska, USA.</title>
        <authorList>
            <person name="Schachtman D."/>
        </authorList>
    </citation>
    <scope>NUCLEOTIDE SEQUENCE [LARGE SCALE GENOMIC DNA]</scope>
    <source>
        <strain evidence="8 9">1225</strain>
    </source>
</reference>
<feature type="transmembrane region" description="Helical" evidence="7">
    <location>
        <begin position="322"/>
        <end position="346"/>
    </location>
</feature>
<dbReference type="PANTHER" id="PTHR30106">
    <property type="entry name" value="INNER MEMBRANE PROTEIN YEIH-RELATED"/>
    <property type="match status" value="1"/>
</dbReference>